<comment type="caution">
    <text evidence="1">The sequence shown here is derived from an EMBL/GenBank/DDBJ whole genome shotgun (WGS) entry which is preliminary data.</text>
</comment>
<accession>A0A0F9S995</accession>
<sequence length="75" mass="8748">VGGTLLLSSERANMNIPDNLMERMVQMYRMSVWDHCGRMYMPIYDYDGQICAYARAEEALEIWCDDLALRTALEH</sequence>
<name>A0A0F9S995_9ZZZZ</name>
<proteinExistence type="predicted"/>
<protein>
    <submittedName>
        <fullName evidence="1">Uncharacterized protein</fullName>
    </submittedName>
</protein>
<reference evidence="1" key="1">
    <citation type="journal article" date="2015" name="Nature">
        <title>Complex archaea that bridge the gap between prokaryotes and eukaryotes.</title>
        <authorList>
            <person name="Spang A."/>
            <person name="Saw J.H."/>
            <person name="Jorgensen S.L."/>
            <person name="Zaremba-Niedzwiedzka K."/>
            <person name="Martijn J."/>
            <person name="Lind A.E."/>
            <person name="van Eijk R."/>
            <person name="Schleper C."/>
            <person name="Guy L."/>
            <person name="Ettema T.J."/>
        </authorList>
    </citation>
    <scope>NUCLEOTIDE SEQUENCE</scope>
</reference>
<organism evidence="1">
    <name type="scientific">marine sediment metagenome</name>
    <dbReference type="NCBI Taxonomy" id="412755"/>
    <lineage>
        <taxon>unclassified sequences</taxon>
        <taxon>metagenomes</taxon>
        <taxon>ecological metagenomes</taxon>
    </lineage>
</organism>
<dbReference type="AlphaFoldDB" id="A0A0F9S995"/>
<feature type="non-terminal residue" evidence="1">
    <location>
        <position position="1"/>
    </location>
</feature>
<evidence type="ECO:0000313" key="1">
    <source>
        <dbReference type="EMBL" id="KKN65470.1"/>
    </source>
</evidence>
<gene>
    <name evidence="1" type="ORF">LCGC14_0481900</name>
</gene>
<dbReference type="EMBL" id="LAZR01000524">
    <property type="protein sequence ID" value="KKN65470.1"/>
    <property type="molecule type" value="Genomic_DNA"/>
</dbReference>